<comment type="subcellular location">
    <subcellularLocation>
        <location evidence="1">Membrane</location>
        <topology evidence="1">Multi-pass membrane protein</topology>
    </subcellularLocation>
</comment>
<feature type="transmembrane region" description="Helical" evidence="5">
    <location>
        <begin position="344"/>
        <end position="363"/>
    </location>
</feature>
<feature type="transmembrane region" description="Helical" evidence="5">
    <location>
        <begin position="278"/>
        <end position="296"/>
    </location>
</feature>
<dbReference type="Proteomes" id="UP000824366">
    <property type="component" value="Chromosome"/>
</dbReference>
<evidence type="ECO:0000256" key="1">
    <source>
        <dbReference type="ARBA" id="ARBA00004141"/>
    </source>
</evidence>
<evidence type="ECO:0008006" key="8">
    <source>
        <dbReference type="Google" id="ProtNLM"/>
    </source>
</evidence>
<dbReference type="InterPro" id="IPR002797">
    <property type="entry name" value="Polysacc_synth"/>
</dbReference>
<feature type="transmembrane region" description="Helical" evidence="5">
    <location>
        <begin position="30"/>
        <end position="49"/>
    </location>
</feature>
<evidence type="ECO:0000313" key="6">
    <source>
        <dbReference type="EMBL" id="BCO27360.1"/>
    </source>
</evidence>
<sequence length="412" mass="46855">MFAEQLLRMVAGLLVGIWVARYLGPTQFGVFSYSIAFAALFGSLAKLGLDSIMVRDLVRTPELSDVYLGTAFWLKIMGSVVMLAAMVLAVRFTSNDATTNLYIFIIGSGTLFQSFEVVDFYFQSKVLSKFVSMCKLTQLFISSLIKLYLIYIKAELFLFVLVSLIDQITLGVSLYFAYRLQNLNNFYQYFDIKIAKKLLKDSWPLILSGIIIAIYMRIDQIMIKEFLDVKEVGLYSAAARISEIWNIIPILICNSLFPSILNAKKVSLELYAARLQKLYSLLVWLAIIVALSMTYLSERVVVFLYGNAFSDASDVLMIHIWSGIFVGLATVKGKWQVSENLNHLYLYGAGISVTSNVILNYFLIPNYGIIGAAFAALMSQIISGYLINFFFKELRYQTTYIHRTLFFWRLFK</sequence>
<feature type="transmembrane region" description="Helical" evidence="5">
    <location>
        <begin position="369"/>
        <end position="391"/>
    </location>
</feature>
<evidence type="ECO:0000256" key="2">
    <source>
        <dbReference type="ARBA" id="ARBA00022692"/>
    </source>
</evidence>
<gene>
    <name evidence="6" type="ORF">MIZ03_2248</name>
</gene>
<keyword evidence="7" id="KW-1185">Reference proteome</keyword>
<accession>A0ABN6D5S1</accession>
<organism evidence="6 7">
    <name type="scientific">Rhodoferax lithotrophicus</name>
    <dbReference type="NCBI Taxonomy" id="2798804"/>
    <lineage>
        <taxon>Bacteria</taxon>
        <taxon>Pseudomonadati</taxon>
        <taxon>Pseudomonadota</taxon>
        <taxon>Betaproteobacteria</taxon>
        <taxon>Burkholderiales</taxon>
        <taxon>Comamonadaceae</taxon>
        <taxon>Rhodoferax</taxon>
    </lineage>
</organism>
<protein>
    <recommendedName>
        <fullName evidence="8">Flippase</fullName>
    </recommendedName>
</protein>
<feature type="transmembrane region" description="Helical" evidence="5">
    <location>
        <begin position="316"/>
        <end position="332"/>
    </location>
</feature>
<evidence type="ECO:0000256" key="4">
    <source>
        <dbReference type="ARBA" id="ARBA00023136"/>
    </source>
</evidence>
<keyword evidence="2 5" id="KW-0812">Transmembrane</keyword>
<keyword evidence="4 5" id="KW-0472">Membrane</keyword>
<keyword evidence="3 5" id="KW-1133">Transmembrane helix</keyword>
<feature type="transmembrane region" description="Helical" evidence="5">
    <location>
        <begin position="7"/>
        <end position="24"/>
    </location>
</feature>
<evidence type="ECO:0000256" key="3">
    <source>
        <dbReference type="ARBA" id="ARBA00022989"/>
    </source>
</evidence>
<name>A0ABN6D5S1_9BURK</name>
<reference evidence="6 7" key="1">
    <citation type="journal article" date="2021" name="Microbiol. Spectr.">
        <title>A Single Bacterium Capable of Oxidation and Reduction of Iron at Circumneutral pH.</title>
        <authorList>
            <person name="Kato S."/>
            <person name="Ohkuma M."/>
        </authorList>
    </citation>
    <scope>NUCLEOTIDE SEQUENCE [LARGE SCALE GENOMIC DNA]</scope>
    <source>
        <strain evidence="6 7">MIZ03</strain>
    </source>
</reference>
<feature type="transmembrane region" description="Helical" evidence="5">
    <location>
        <begin position="70"/>
        <end position="89"/>
    </location>
</feature>
<evidence type="ECO:0000256" key="5">
    <source>
        <dbReference type="SAM" id="Phobius"/>
    </source>
</evidence>
<feature type="transmembrane region" description="Helical" evidence="5">
    <location>
        <begin position="157"/>
        <end position="178"/>
    </location>
</feature>
<proteinExistence type="predicted"/>
<feature type="transmembrane region" description="Helical" evidence="5">
    <location>
        <begin position="198"/>
        <end position="218"/>
    </location>
</feature>
<dbReference type="InterPro" id="IPR052556">
    <property type="entry name" value="PolySynth_Transporter"/>
</dbReference>
<dbReference type="PANTHER" id="PTHR43424">
    <property type="entry name" value="LOCUS PUTATIVE PROTEIN 1-RELATED"/>
    <property type="match status" value="1"/>
</dbReference>
<dbReference type="PANTHER" id="PTHR43424:SF1">
    <property type="entry name" value="LOCUS PUTATIVE PROTEIN 1-RELATED"/>
    <property type="match status" value="1"/>
</dbReference>
<dbReference type="CDD" id="cd13128">
    <property type="entry name" value="MATE_Wzx_like"/>
    <property type="match status" value="1"/>
</dbReference>
<dbReference type="EMBL" id="AP024238">
    <property type="protein sequence ID" value="BCO27360.1"/>
    <property type="molecule type" value="Genomic_DNA"/>
</dbReference>
<dbReference type="Pfam" id="PF01943">
    <property type="entry name" value="Polysacc_synt"/>
    <property type="match status" value="1"/>
</dbReference>
<feature type="transmembrane region" description="Helical" evidence="5">
    <location>
        <begin position="101"/>
        <end position="122"/>
    </location>
</feature>
<feature type="transmembrane region" description="Helical" evidence="5">
    <location>
        <begin position="238"/>
        <end position="257"/>
    </location>
</feature>
<evidence type="ECO:0000313" key="7">
    <source>
        <dbReference type="Proteomes" id="UP000824366"/>
    </source>
</evidence>